<evidence type="ECO:0000256" key="1">
    <source>
        <dbReference type="SAM" id="SignalP"/>
    </source>
</evidence>
<protein>
    <submittedName>
        <fullName evidence="2">Uncharacterized protein</fullName>
    </submittedName>
</protein>
<dbReference type="AlphaFoldDB" id="A0A1G5H7Q2"/>
<proteinExistence type="predicted"/>
<evidence type="ECO:0000313" key="3">
    <source>
        <dbReference type="Proteomes" id="UP000199354"/>
    </source>
</evidence>
<gene>
    <name evidence="2" type="ORF">SAMN02927903_01808</name>
</gene>
<feature type="chain" id="PRO_5011648754" evidence="1">
    <location>
        <begin position="20"/>
        <end position="145"/>
    </location>
</feature>
<keyword evidence="1" id="KW-0732">Signal</keyword>
<dbReference type="Proteomes" id="UP000199354">
    <property type="component" value="Unassembled WGS sequence"/>
</dbReference>
<dbReference type="RefSeq" id="WP_091142092.1">
    <property type="nucleotide sequence ID" value="NZ_FMVF01000007.1"/>
</dbReference>
<reference evidence="2 3" key="1">
    <citation type="submission" date="2016-10" db="EMBL/GenBank/DDBJ databases">
        <authorList>
            <person name="de Groot N.N."/>
        </authorList>
    </citation>
    <scope>NUCLEOTIDE SEQUENCE [LARGE SCALE GENOMIC DNA]</scope>
    <source>
        <strain evidence="2 3">CGMCC 1.7031</strain>
    </source>
</reference>
<dbReference type="EMBL" id="FMVF01000007">
    <property type="protein sequence ID" value="SCY59932.1"/>
    <property type="molecule type" value="Genomic_DNA"/>
</dbReference>
<evidence type="ECO:0000313" key="2">
    <source>
        <dbReference type="EMBL" id="SCY59932.1"/>
    </source>
</evidence>
<sequence>MKKMLSIVVLLLTANLSVGQESKMVSVVTTEEYKSLDETEKRLADYVNGAVASLKALKLNKSTNYAKYEASISISLNSKDKLSNNIAVGESDGPPVANAQSCTICGVGSARNCFKRIRTVLANGQPLVITVIETNGGDCYQITWN</sequence>
<feature type="signal peptide" evidence="1">
    <location>
        <begin position="1"/>
        <end position="19"/>
    </location>
</feature>
<accession>A0A1G5H7Q2</accession>
<name>A0A1G5H7Q2_9FLAO</name>
<organism evidence="2 3">
    <name type="scientific">Flavobacterium caeni</name>
    <dbReference type="NCBI Taxonomy" id="490189"/>
    <lineage>
        <taxon>Bacteria</taxon>
        <taxon>Pseudomonadati</taxon>
        <taxon>Bacteroidota</taxon>
        <taxon>Flavobacteriia</taxon>
        <taxon>Flavobacteriales</taxon>
        <taxon>Flavobacteriaceae</taxon>
        <taxon>Flavobacterium</taxon>
    </lineage>
</organism>
<keyword evidence="3" id="KW-1185">Reference proteome</keyword>